<comment type="similarity">
    <text evidence="2">Belongs to the amino acid-polyamine-organocation (APC) superfamily. YAT (TC 2.A.3.10) family.</text>
</comment>
<dbReference type="EMBL" id="CAKXYY010000001">
    <property type="protein sequence ID" value="CAH2350511.1"/>
    <property type="molecule type" value="Genomic_DNA"/>
</dbReference>
<feature type="transmembrane region" description="Helical" evidence="9">
    <location>
        <begin position="231"/>
        <end position="252"/>
    </location>
</feature>
<keyword evidence="7 9" id="KW-0472">Membrane</keyword>
<feature type="transmembrane region" description="Helical" evidence="9">
    <location>
        <begin position="428"/>
        <end position="446"/>
    </location>
</feature>
<evidence type="ECO:0000256" key="6">
    <source>
        <dbReference type="ARBA" id="ARBA00022989"/>
    </source>
</evidence>
<feature type="transmembrane region" description="Helical" evidence="9">
    <location>
        <begin position="494"/>
        <end position="527"/>
    </location>
</feature>
<sequence length="1421" mass="157426">MSKSPLLAADARVSSYTDSVPDKSIPFGQVDTLNKRGAKKTGRVPVPPSSSSSHHYHHHHHHHHRKHAKNKVATPKLDTFEGVFLPTSLNVLSILMFLRFGFILGQMGITGTFLLLIMSYTIDILTTLSISAISTNGTVKGGGAYYMISRSLGPEFGGAIGIIFFIGQILNSSLNVVGFIEPLLVNFGQIDGDMIPILPVSYWWQVTYSTILLALCTGVALVGAELVSKTAFLLFIVLSLSTISIPISSIFVRPFNLPPPLDNLYYTGLSWKTFIENLWPHFTSGAAGSGQPSGVPETFRNLFGIFFPATAGIFAGASMSGDLKTPSKSIPQGTLRGLGVTFILYSLVIASMGASIPREILHSDIKVIQTVSLHGVIILLGEFSTSLFSVIMGIVGAALMLNAIADDKIIPGLSIFTTQKKSSKQKKLAQVYSIMITWFIAQIFLFADINQIATFITMAFLMTFIVTNLACFLLRMGSAPNFRPSFKYFSSKTALSGVISCFLAMFIVDGLSATLVVIFLFFLIMMIHYSTPPSKFGDISQLLIYHQVRKYLLRLKLQMSVKYWRPQILLLCDDPRSCWELIGFCNHLKKGGLYILGHVVVMKDDTEKSKNDSEGGYFSTTSFNELRKQNDAWIKLRDFSKIKAFVQIALGPTLPWGVRNVYLGSGLGGMRPNITVIGFYEYIKHGVDLPVFKKKIDQLPTDTLRKERKISIGQWVQIIEDLIVMQATVAVAANFARMDLPTLLKKPNFFQKQDNKYKFNAETARYIDLYPIQMCSVDQLENGKSVLSTNFDTYTLILQLGAILTTVSEWKYTNHILRVIVFVETPEEIDDERARLSELLSTLRINAEPKIICLSDGSLPMYNCLIKGYTRTANNKEDFKRIDSCLQNDQWWKNLSSARSAIRDIERQKAKKMQQQRGDVTPRNIKRFDPLNLSNGVSFTEQSQPLNIGNEGNRMSFNAKRRGTISDLHEQGISLSLNMRSQGGSFYHHAVESSDESESEMDTESDFEQPNNEFYDSEISISSNSSNQVDGEPSTNSPLSSTAGSSTNLKPQQPTISRYNSGNVALEHLRRHKGGSKADDLFKNSQSSDQLSLRSSVSNLRPNFSSVKMPQAKVNDDEDGSDDDNLQSIRFVGDDDKGEEDEEDEDADDDDDGDDNDGDDDDEGQEGEDITSSKSRSSSVSPAAVDRVDEVSETIIEHAFAKKTPSKLSSPLAKRDSSVDPLASLPGSGTVTPQKQRGRTTDLKNDRSQLGAGVRSPSLFSVHEEAIKKLRTPKFRPEEGLENDEPSNLNLNSNAKSQSPEAIATEYKGAAPTKKDGISEAMKDEEDDSISLKQLQEELKQLTFNDLPAKGQHLILNELMKLNSPADRTDIIFSTLPAPQLGTHLDEDDSFEYTNNLSIWMNDLPPVLLLNSQTVTVTTNL</sequence>
<feature type="transmembrane region" description="Helical" evidence="9">
    <location>
        <begin position="200"/>
        <end position="224"/>
    </location>
</feature>
<organism evidence="11 12">
    <name type="scientific">[Candida] railenensis</name>
    <dbReference type="NCBI Taxonomy" id="45579"/>
    <lineage>
        <taxon>Eukaryota</taxon>
        <taxon>Fungi</taxon>
        <taxon>Dikarya</taxon>
        <taxon>Ascomycota</taxon>
        <taxon>Saccharomycotina</taxon>
        <taxon>Pichiomycetes</taxon>
        <taxon>Debaryomycetaceae</taxon>
        <taxon>Kurtzmaniella</taxon>
    </lineage>
</organism>
<feature type="transmembrane region" description="Helical" evidence="9">
    <location>
        <begin position="335"/>
        <end position="356"/>
    </location>
</feature>
<feature type="transmembrane region" description="Helical" evidence="9">
    <location>
        <begin position="83"/>
        <end position="107"/>
    </location>
</feature>
<feature type="compositionally biased region" description="Acidic residues" evidence="8">
    <location>
        <begin position="993"/>
        <end position="1007"/>
    </location>
</feature>
<dbReference type="GO" id="GO:0015379">
    <property type="term" value="F:potassium:chloride symporter activity"/>
    <property type="evidence" value="ECO:0007669"/>
    <property type="project" value="TreeGrafter"/>
</dbReference>
<comment type="similarity">
    <text evidence="3">Belongs to the SLC12A transporter family.</text>
</comment>
<comment type="caution">
    <text evidence="11">The sequence shown here is derived from an EMBL/GenBank/DDBJ whole genome shotgun (WGS) entry which is preliminary data.</text>
</comment>
<dbReference type="GO" id="GO:0034486">
    <property type="term" value="P:vacuolar transmembrane transport"/>
    <property type="evidence" value="ECO:0007669"/>
    <property type="project" value="TreeGrafter"/>
</dbReference>
<feature type="compositionally biased region" description="Acidic residues" evidence="8">
    <location>
        <begin position="1136"/>
        <end position="1169"/>
    </location>
</feature>
<dbReference type="Proteomes" id="UP000837801">
    <property type="component" value="Unassembled WGS sequence"/>
</dbReference>
<feature type="compositionally biased region" description="Basic residues" evidence="8">
    <location>
        <begin position="54"/>
        <end position="70"/>
    </location>
</feature>
<gene>
    <name evidence="11" type="ORF">CLIB1423_01S11760</name>
</gene>
<feature type="compositionally biased region" description="Polar residues" evidence="8">
    <location>
        <begin position="1033"/>
        <end position="1057"/>
    </location>
</feature>
<dbReference type="GO" id="GO:0055075">
    <property type="term" value="P:potassium ion homeostasis"/>
    <property type="evidence" value="ECO:0007669"/>
    <property type="project" value="TreeGrafter"/>
</dbReference>
<dbReference type="InterPro" id="IPR004841">
    <property type="entry name" value="AA-permease/SLC12A_dom"/>
</dbReference>
<keyword evidence="5 9" id="KW-0812">Transmembrane</keyword>
<evidence type="ECO:0000256" key="4">
    <source>
        <dbReference type="ARBA" id="ARBA00022448"/>
    </source>
</evidence>
<comment type="subcellular location">
    <subcellularLocation>
        <location evidence="1">Membrane</location>
        <topology evidence="1">Multi-pass membrane protein</topology>
    </subcellularLocation>
</comment>
<dbReference type="FunFam" id="1.20.1740.10:FF:000013">
    <property type="entry name" value="Solute carrier family 12 member"/>
    <property type="match status" value="1"/>
</dbReference>
<dbReference type="OrthoDB" id="2020542at2759"/>
<dbReference type="Gene3D" id="1.20.1740.10">
    <property type="entry name" value="Amino acid/polyamine transporter I"/>
    <property type="match status" value="1"/>
</dbReference>
<feature type="transmembrane region" description="Helical" evidence="9">
    <location>
        <begin position="113"/>
        <end position="135"/>
    </location>
</feature>
<evidence type="ECO:0000256" key="9">
    <source>
        <dbReference type="SAM" id="Phobius"/>
    </source>
</evidence>
<feature type="domain" description="Amino acid permease/ SLC12A" evidence="10">
    <location>
        <begin position="83"/>
        <end position="568"/>
    </location>
</feature>
<evidence type="ECO:0000313" key="12">
    <source>
        <dbReference type="Proteomes" id="UP000837801"/>
    </source>
</evidence>
<evidence type="ECO:0000256" key="5">
    <source>
        <dbReference type="ARBA" id="ARBA00022692"/>
    </source>
</evidence>
<evidence type="ECO:0000256" key="7">
    <source>
        <dbReference type="ARBA" id="ARBA00023136"/>
    </source>
</evidence>
<evidence type="ECO:0000256" key="2">
    <source>
        <dbReference type="ARBA" id="ARBA00006983"/>
    </source>
</evidence>
<feature type="compositionally biased region" description="Acidic residues" evidence="8">
    <location>
        <begin position="1116"/>
        <end position="1125"/>
    </location>
</feature>
<feature type="compositionally biased region" description="Polar residues" evidence="8">
    <location>
        <begin position="1099"/>
        <end position="1108"/>
    </location>
</feature>
<evidence type="ECO:0000256" key="1">
    <source>
        <dbReference type="ARBA" id="ARBA00004141"/>
    </source>
</evidence>
<keyword evidence="4" id="KW-0813">Transport</keyword>
<feature type="region of interest" description="Disordered" evidence="8">
    <location>
        <begin position="1199"/>
        <end position="1301"/>
    </location>
</feature>
<feature type="transmembrane region" description="Helical" evidence="9">
    <location>
        <begin position="302"/>
        <end position="323"/>
    </location>
</feature>
<dbReference type="Pfam" id="PF00324">
    <property type="entry name" value="AA_permease"/>
    <property type="match status" value="1"/>
</dbReference>
<feature type="region of interest" description="Disordered" evidence="8">
    <location>
        <begin position="1072"/>
        <end position="1186"/>
    </location>
</feature>
<name>A0A9P0QKU8_9ASCO</name>
<feature type="transmembrane region" description="Helical" evidence="9">
    <location>
        <begin position="376"/>
        <end position="401"/>
    </location>
</feature>
<proteinExistence type="inferred from homology"/>
<dbReference type="GO" id="GO:0005774">
    <property type="term" value="C:vacuolar membrane"/>
    <property type="evidence" value="ECO:0007669"/>
    <property type="project" value="TreeGrafter"/>
</dbReference>
<evidence type="ECO:0000313" key="11">
    <source>
        <dbReference type="EMBL" id="CAH2350511.1"/>
    </source>
</evidence>
<dbReference type="GO" id="GO:0055064">
    <property type="term" value="P:chloride ion homeostasis"/>
    <property type="evidence" value="ECO:0007669"/>
    <property type="project" value="TreeGrafter"/>
</dbReference>
<feature type="compositionally biased region" description="Polar residues" evidence="8">
    <location>
        <begin position="1286"/>
        <end position="1300"/>
    </location>
</feature>
<feature type="region of interest" description="Disordered" evidence="8">
    <location>
        <begin position="1022"/>
        <end position="1057"/>
    </location>
</feature>
<protein>
    <submittedName>
        <fullName evidence="11">Vacuolar cation-chloride cotransporter 1</fullName>
    </submittedName>
</protein>
<dbReference type="PANTHER" id="PTHR11827:SF72">
    <property type="entry name" value="GH08340P"/>
    <property type="match status" value="1"/>
</dbReference>
<evidence type="ECO:0000259" key="10">
    <source>
        <dbReference type="Pfam" id="PF00324"/>
    </source>
</evidence>
<feature type="transmembrane region" description="Helical" evidence="9">
    <location>
        <begin position="452"/>
        <end position="474"/>
    </location>
</feature>
<reference evidence="11" key="1">
    <citation type="submission" date="2022-03" db="EMBL/GenBank/DDBJ databases">
        <authorList>
            <person name="Legras J.-L."/>
            <person name="Devillers H."/>
            <person name="Grondin C."/>
        </authorList>
    </citation>
    <scope>NUCLEOTIDE SEQUENCE</scope>
    <source>
        <strain evidence="11">CLIB 1423</strain>
    </source>
</reference>
<feature type="compositionally biased region" description="Low complexity" evidence="8">
    <location>
        <begin position="1085"/>
        <end position="1098"/>
    </location>
</feature>
<feature type="region of interest" description="Disordered" evidence="8">
    <location>
        <begin position="989"/>
        <end position="1010"/>
    </location>
</feature>
<keyword evidence="12" id="KW-1185">Reference proteome</keyword>
<feature type="compositionally biased region" description="Low complexity" evidence="8">
    <location>
        <begin position="1172"/>
        <end position="1181"/>
    </location>
</feature>
<dbReference type="InterPro" id="IPR004842">
    <property type="entry name" value="SLC12A_fam"/>
</dbReference>
<evidence type="ECO:0000256" key="3">
    <source>
        <dbReference type="ARBA" id="ARBA00010593"/>
    </source>
</evidence>
<keyword evidence="6 9" id="KW-1133">Transmembrane helix</keyword>
<feature type="transmembrane region" description="Helical" evidence="9">
    <location>
        <begin position="156"/>
        <end position="180"/>
    </location>
</feature>
<dbReference type="GO" id="GO:0006884">
    <property type="term" value="P:cell volume homeostasis"/>
    <property type="evidence" value="ECO:0007669"/>
    <property type="project" value="TreeGrafter"/>
</dbReference>
<evidence type="ECO:0000256" key="8">
    <source>
        <dbReference type="SAM" id="MobiDB-lite"/>
    </source>
</evidence>
<feature type="region of interest" description="Disordered" evidence="8">
    <location>
        <begin position="1"/>
        <end position="71"/>
    </location>
</feature>
<dbReference type="PANTHER" id="PTHR11827">
    <property type="entry name" value="SOLUTE CARRIER FAMILY 12, CATION COTRANSPORTERS"/>
    <property type="match status" value="1"/>
</dbReference>
<accession>A0A9P0QKU8</accession>